<dbReference type="Gene3D" id="3.20.80.10">
    <property type="entry name" value="Regulatory factor, effector binding domain"/>
    <property type="match status" value="1"/>
</dbReference>
<dbReference type="SUPFAM" id="SSF55136">
    <property type="entry name" value="Probable bacterial effector-binding domain"/>
    <property type="match status" value="1"/>
</dbReference>
<dbReference type="OrthoDB" id="9801008at2"/>
<dbReference type="Proteomes" id="UP000291269">
    <property type="component" value="Unassembled WGS sequence"/>
</dbReference>
<dbReference type="Pfam" id="PF14526">
    <property type="entry name" value="Cass2"/>
    <property type="match status" value="1"/>
</dbReference>
<reference evidence="2 3" key="1">
    <citation type="journal article" date="2019" name="Gut">
        <title>Antibiotics-induced monodominance of a novel gut bacterial order.</title>
        <authorList>
            <person name="Hildebrand F."/>
            <person name="Moitinho-Silva L."/>
            <person name="Blasche S."/>
            <person name="Jahn M.T."/>
            <person name="Gossmann T.I."/>
            <person name="Heuerta-Cepas J."/>
            <person name="Hercog R."/>
            <person name="Luetge M."/>
            <person name="Bahram M."/>
            <person name="Pryszlak A."/>
            <person name="Alves R.J."/>
            <person name="Waszak S.M."/>
            <person name="Zhu A."/>
            <person name="Ye L."/>
            <person name="Costea P.I."/>
            <person name="Aalvink S."/>
            <person name="Belzer C."/>
            <person name="Forslund S.K."/>
            <person name="Sunagawa S."/>
            <person name="Hentschel U."/>
            <person name="Merten C."/>
            <person name="Patil K.R."/>
            <person name="Benes V."/>
            <person name="Bork P."/>
        </authorList>
    </citation>
    <scope>NUCLEOTIDE SEQUENCE [LARGE SCALE GENOMIC DNA]</scope>
    <source>
        <strain evidence="2 3">HDS1380</strain>
    </source>
</reference>
<organism evidence="2 3">
    <name type="scientific">Candidatus Borkfalkia ceftriaxoniphila</name>
    <dbReference type="NCBI Taxonomy" id="2508949"/>
    <lineage>
        <taxon>Bacteria</taxon>
        <taxon>Bacillati</taxon>
        <taxon>Bacillota</taxon>
        <taxon>Clostridia</taxon>
        <taxon>Christensenellales</taxon>
        <taxon>Christensenellaceae</taxon>
        <taxon>Candidatus Borkfalkia</taxon>
    </lineage>
</organism>
<protein>
    <submittedName>
        <fullName evidence="2">AraC family transcriptional regulator</fullName>
    </submittedName>
</protein>
<dbReference type="SMART" id="SM00871">
    <property type="entry name" value="AraC_E_bind"/>
    <property type="match status" value="1"/>
</dbReference>
<dbReference type="InterPro" id="IPR011256">
    <property type="entry name" value="Reg_factor_effector_dom_sf"/>
</dbReference>
<dbReference type="InterPro" id="IPR010499">
    <property type="entry name" value="AraC_E-bd"/>
</dbReference>
<accession>A0A4Q2KAU5</accession>
<dbReference type="PANTHER" id="PTHR36444:SF2">
    <property type="entry name" value="TRANSCRIPTIONAL REGULATOR PROTEIN YOBU-RELATED"/>
    <property type="match status" value="1"/>
</dbReference>
<feature type="domain" description="AraC effector-binding" evidence="1">
    <location>
        <begin position="18"/>
        <end position="156"/>
    </location>
</feature>
<gene>
    <name evidence="2" type="ORF">ESZ91_01680</name>
</gene>
<dbReference type="EMBL" id="SDOZ01000002">
    <property type="protein sequence ID" value="RXZ61119.1"/>
    <property type="molecule type" value="Genomic_DNA"/>
</dbReference>
<keyword evidence="3" id="KW-1185">Reference proteome</keyword>
<evidence type="ECO:0000313" key="3">
    <source>
        <dbReference type="Proteomes" id="UP000291269"/>
    </source>
</evidence>
<comment type="caution">
    <text evidence="2">The sequence shown here is derived from an EMBL/GenBank/DDBJ whole genome shotgun (WGS) entry which is preliminary data.</text>
</comment>
<dbReference type="AlphaFoldDB" id="A0A4Q2KAU5"/>
<dbReference type="InterPro" id="IPR029441">
    <property type="entry name" value="Cass2"/>
</dbReference>
<sequence length="169" mass="18836">MRKDDIQLSSLPCYNKRMKYEIIRTETMRLVGFAARTNNGAPDCGAVIGSLWQKYFKAFGYARASYCVYTDYAGDETDDYTAFVGCEGDALPSGGRAVEIPAGLYVAFSLACTTENAPRAVAQFWQKLWTGGLPRAFVADFEEYGAEGVRVFIRVNEEDLETWRQTIGS</sequence>
<dbReference type="InterPro" id="IPR053182">
    <property type="entry name" value="YobU-like_regulator"/>
</dbReference>
<name>A0A4Q2KAU5_9FIRM</name>
<evidence type="ECO:0000313" key="2">
    <source>
        <dbReference type="EMBL" id="RXZ61119.1"/>
    </source>
</evidence>
<evidence type="ECO:0000259" key="1">
    <source>
        <dbReference type="SMART" id="SM00871"/>
    </source>
</evidence>
<proteinExistence type="predicted"/>
<dbReference type="PANTHER" id="PTHR36444">
    <property type="entry name" value="TRANSCRIPTIONAL REGULATOR PROTEIN YOBU-RELATED"/>
    <property type="match status" value="1"/>
</dbReference>
<dbReference type="RefSeq" id="WP_129223482.1">
    <property type="nucleotide sequence ID" value="NZ_SDOZ01000002.1"/>
</dbReference>